<evidence type="ECO:0000313" key="3">
    <source>
        <dbReference type="Proteomes" id="UP001151760"/>
    </source>
</evidence>
<sequence length="550" mass="62514">MKAQHSNCSMVLTRWLKIRGRILFVWNRIDFNNATSLDMAQKDKIQWAIEGDENSKFFHGIINKKCSQLAIHEVLVDGDWIVDPSMVKNKFLKHFANRFAAPVTNMVWDCRINKSPGPDGFTFEFYRKYWNLIDYDVVAAVTSFFSTGSFPPGCNSSFIALIPKTQEAKMVKDFRHISLIGSMYKIITKILANPLSLIISELLSDVQSAFVSNQQILDGPFILNELLSWCKHKNTKALIFKIDFEKAFDSGDPLSPFLFILIMGSLHLFFNNVMKAGLYNGIYIDDSLSLSHLFYVDDVIFVGKWNLSNLSIIVNVLNLFYLATSLKINLYKSKLMGIGIPHDVVASAARSIGCSTLHTPFNYLRVKEFFQWRGKCKEEDVFDLLEENLASKKNGGLGVFRFFALNRALLFKWIWRFIANGSSLWSRFITAIYGARGALDDPPSYSRQSPWLDIVSQVRKLSNKGIDLLFLVKKKVGNGEATSFGNDVSPHSGIEEEQLLFLISNTSSAMLPNISDRWTWRLDSLGVFSVKSVSEFIDDYFLSKVDVPTR</sequence>
<dbReference type="SUPFAM" id="SSF56672">
    <property type="entry name" value="DNA/RNA polymerases"/>
    <property type="match status" value="1"/>
</dbReference>
<keyword evidence="2" id="KW-0808">Transferase</keyword>
<dbReference type="InterPro" id="IPR000477">
    <property type="entry name" value="RT_dom"/>
</dbReference>
<dbReference type="PANTHER" id="PTHR46890">
    <property type="entry name" value="NON-LTR RETROLELEMENT REVERSE TRANSCRIPTASE-LIKE PROTEIN-RELATED"/>
    <property type="match status" value="1"/>
</dbReference>
<organism evidence="2 3">
    <name type="scientific">Tanacetum coccineum</name>
    <dbReference type="NCBI Taxonomy" id="301880"/>
    <lineage>
        <taxon>Eukaryota</taxon>
        <taxon>Viridiplantae</taxon>
        <taxon>Streptophyta</taxon>
        <taxon>Embryophyta</taxon>
        <taxon>Tracheophyta</taxon>
        <taxon>Spermatophyta</taxon>
        <taxon>Magnoliopsida</taxon>
        <taxon>eudicotyledons</taxon>
        <taxon>Gunneridae</taxon>
        <taxon>Pentapetalae</taxon>
        <taxon>asterids</taxon>
        <taxon>campanulids</taxon>
        <taxon>Asterales</taxon>
        <taxon>Asteraceae</taxon>
        <taxon>Asteroideae</taxon>
        <taxon>Anthemideae</taxon>
        <taxon>Anthemidinae</taxon>
        <taxon>Tanacetum</taxon>
    </lineage>
</organism>
<feature type="domain" description="Reverse transcriptase" evidence="1">
    <location>
        <begin position="162"/>
        <end position="250"/>
    </location>
</feature>
<proteinExistence type="predicted"/>
<gene>
    <name evidence="2" type="ORF">Tco_0906598</name>
</gene>
<comment type="caution">
    <text evidence="2">The sequence shown here is derived from an EMBL/GenBank/DDBJ whole genome shotgun (WGS) entry which is preliminary data.</text>
</comment>
<keyword evidence="2" id="KW-0695">RNA-directed DNA polymerase</keyword>
<reference evidence="2" key="2">
    <citation type="submission" date="2022-01" db="EMBL/GenBank/DDBJ databases">
        <authorList>
            <person name="Yamashiro T."/>
            <person name="Shiraishi A."/>
            <person name="Satake H."/>
            <person name="Nakayama K."/>
        </authorList>
    </citation>
    <scope>NUCLEOTIDE SEQUENCE</scope>
</reference>
<name>A0ABQ5CK55_9ASTR</name>
<evidence type="ECO:0000259" key="1">
    <source>
        <dbReference type="Pfam" id="PF00078"/>
    </source>
</evidence>
<dbReference type="CDD" id="cd01650">
    <property type="entry name" value="RT_nLTR_like"/>
    <property type="match status" value="1"/>
</dbReference>
<dbReference type="Proteomes" id="UP001151760">
    <property type="component" value="Unassembled WGS sequence"/>
</dbReference>
<keyword evidence="2" id="KW-0548">Nucleotidyltransferase</keyword>
<reference evidence="2" key="1">
    <citation type="journal article" date="2022" name="Int. J. Mol. Sci.">
        <title>Draft Genome of Tanacetum Coccineum: Genomic Comparison of Closely Related Tanacetum-Family Plants.</title>
        <authorList>
            <person name="Yamashiro T."/>
            <person name="Shiraishi A."/>
            <person name="Nakayama K."/>
            <person name="Satake H."/>
        </authorList>
    </citation>
    <scope>NUCLEOTIDE SEQUENCE</scope>
</reference>
<keyword evidence="3" id="KW-1185">Reference proteome</keyword>
<protein>
    <submittedName>
        <fullName evidence="2">RNA-directed DNA polymerase, eukaryota</fullName>
    </submittedName>
</protein>
<dbReference type="GO" id="GO:0003964">
    <property type="term" value="F:RNA-directed DNA polymerase activity"/>
    <property type="evidence" value="ECO:0007669"/>
    <property type="project" value="UniProtKB-KW"/>
</dbReference>
<dbReference type="InterPro" id="IPR052343">
    <property type="entry name" value="Retrotransposon-Effector_Assoc"/>
</dbReference>
<dbReference type="Pfam" id="PF00078">
    <property type="entry name" value="RVT_1"/>
    <property type="match status" value="1"/>
</dbReference>
<accession>A0ABQ5CK55</accession>
<evidence type="ECO:0000313" key="2">
    <source>
        <dbReference type="EMBL" id="GJT26323.1"/>
    </source>
</evidence>
<dbReference type="InterPro" id="IPR043502">
    <property type="entry name" value="DNA/RNA_pol_sf"/>
</dbReference>
<dbReference type="PANTHER" id="PTHR46890:SF50">
    <property type="entry name" value="RNA-DIRECTED DNA POLYMERASE, EUKARYOTA, REVERSE TRANSCRIPTASE ZINC-BINDING DOMAIN PROTEIN-RELATED"/>
    <property type="match status" value="1"/>
</dbReference>
<dbReference type="EMBL" id="BQNB010014282">
    <property type="protein sequence ID" value="GJT26323.1"/>
    <property type="molecule type" value="Genomic_DNA"/>
</dbReference>